<dbReference type="Proteomes" id="UP000015454">
    <property type="component" value="Unassembled WGS sequence"/>
</dbReference>
<organism evidence="1 2">
    <name type="scientific">Leptospira broomii serovar Hurstbridge str. 5399</name>
    <dbReference type="NCBI Taxonomy" id="1049789"/>
    <lineage>
        <taxon>Bacteria</taxon>
        <taxon>Pseudomonadati</taxon>
        <taxon>Spirochaetota</taxon>
        <taxon>Spirochaetia</taxon>
        <taxon>Leptospirales</taxon>
        <taxon>Leptospiraceae</taxon>
        <taxon>Leptospira</taxon>
    </lineage>
</organism>
<comment type="caution">
    <text evidence="1">The sequence shown here is derived from an EMBL/GenBank/DDBJ whole genome shotgun (WGS) entry which is preliminary data.</text>
</comment>
<dbReference type="STRING" id="1049789.LEP1GSC050_3344"/>
<keyword evidence="2" id="KW-1185">Reference proteome</keyword>
<name>T0GER5_9LEPT</name>
<sequence>MDSWSIGAISFSKKISDGSPDALMFRLGSTDAQAVIVVSATIAENRFII</sequence>
<dbReference type="EMBL" id="AHMO02000008">
    <property type="protein sequence ID" value="EQA45319.1"/>
    <property type="molecule type" value="Genomic_DNA"/>
</dbReference>
<dbReference type="AlphaFoldDB" id="T0GER5"/>
<evidence type="ECO:0000313" key="1">
    <source>
        <dbReference type="EMBL" id="EQA45319.1"/>
    </source>
</evidence>
<protein>
    <submittedName>
        <fullName evidence="1">Uncharacterized protein</fullName>
    </submittedName>
</protein>
<accession>T0GER5</accession>
<proteinExistence type="predicted"/>
<evidence type="ECO:0000313" key="2">
    <source>
        <dbReference type="Proteomes" id="UP000015454"/>
    </source>
</evidence>
<gene>
    <name evidence="1" type="ORF">LEP1GSC050_3344</name>
</gene>
<reference evidence="1" key="1">
    <citation type="submission" date="2013-05" db="EMBL/GenBank/DDBJ databases">
        <authorList>
            <person name="Harkins D.M."/>
            <person name="Durkin A.S."/>
            <person name="Brinkac L.M."/>
            <person name="Haft D.H."/>
            <person name="Selengut J.D."/>
            <person name="Sanka R."/>
            <person name="DePew J."/>
            <person name="Purushe J."/>
            <person name="Hartskeerl R.A."/>
            <person name="Ahmed A."/>
            <person name="van der Linden H."/>
            <person name="Goris M.G.A."/>
            <person name="Vinetz J.M."/>
            <person name="Sutton G.G."/>
            <person name="Nierman W.C."/>
            <person name="Fouts D.E."/>
        </authorList>
    </citation>
    <scope>NUCLEOTIDE SEQUENCE [LARGE SCALE GENOMIC DNA]</scope>
    <source>
        <strain evidence="1">5399</strain>
    </source>
</reference>